<evidence type="ECO:0008006" key="3">
    <source>
        <dbReference type="Google" id="ProtNLM"/>
    </source>
</evidence>
<dbReference type="Gene3D" id="1.20.5.170">
    <property type="match status" value="1"/>
</dbReference>
<proteinExistence type="predicted"/>
<keyword evidence="2" id="KW-1185">Reference proteome</keyword>
<dbReference type="Proteomes" id="UP001529510">
    <property type="component" value="Unassembled WGS sequence"/>
</dbReference>
<dbReference type="AlphaFoldDB" id="A0ABD0N606"/>
<reference evidence="1 2" key="1">
    <citation type="submission" date="2024-05" db="EMBL/GenBank/DDBJ databases">
        <title>Genome sequencing and assembly of Indian major carp, Cirrhinus mrigala (Hamilton, 1822).</title>
        <authorList>
            <person name="Mohindra V."/>
            <person name="Chowdhury L.M."/>
            <person name="Lal K."/>
            <person name="Jena J.K."/>
        </authorList>
    </citation>
    <scope>NUCLEOTIDE SEQUENCE [LARGE SCALE GENOMIC DNA]</scope>
    <source>
        <strain evidence="1">CM1030</strain>
        <tissue evidence="1">Blood</tissue>
    </source>
</reference>
<comment type="caution">
    <text evidence="1">The sequence shown here is derived from an EMBL/GenBank/DDBJ whole genome shotgun (WGS) entry which is preliminary data.</text>
</comment>
<name>A0ABD0N606_CIRMR</name>
<evidence type="ECO:0000313" key="1">
    <source>
        <dbReference type="EMBL" id="KAL0156627.1"/>
    </source>
</evidence>
<protein>
    <recommendedName>
        <fullName evidence="3">Transposase</fullName>
    </recommendedName>
</protein>
<dbReference type="EMBL" id="JAMKFB020000024">
    <property type="protein sequence ID" value="KAL0156627.1"/>
    <property type="molecule type" value="Genomic_DNA"/>
</dbReference>
<evidence type="ECO:0000313" key="2">
    <source>
        <dbReference type="Proteomes" id="UP001529510"/>
    </source>
</evidence>
<gene>
    <name evidence="1" type="ORF">M9458_047873</name>
</gene>
<feature type="non-terminal residue" evidence="1">
    <location>
        <position position="51"/>
    </location>
</feature>
<organism evidence="1 2">
    <name type="scientific">Cirrhinus mrigala</name>
    <name type="common">Mrigala</name>
    <dbReference type="NCBI Taxonomy" id="683832"/>
    <lineage>
        <taxon>Eukaryota</taxon>
        <taxon>Metazoa</taxon>
        <taxon>Chordata</taxon>
        <taxon>Craniata</taxon>
        <taxon>Vertebrata</taxon>
        <taxon>Euteleostomi</taxon>
        <taxon>Actinopterygii</taxon>
        <taxon>Neopterygii</taxon>
        <taxon>Teleostei</taxon>
        <taxon>Ostariophysi</taxon>
        <taxon>Cypriniformes</taxon>
        <taxon>Cyprinidae</taxon>
        <taxon>Labeoninae</taxon>
        <taxon>Labeonini</taxon>
        <taxon>Cirrhinus</taxon>
    </lineage>
</organism>
<accession>A0ABD0N606</accession>
<sequence>MNLKVNAEQEEKLNYIRGLTRKYGDHLESMTKIMETGIQTLEEPEMALFLQ</sequence>